<organism evidence="2 3">
    <name type="scientific">Chiloscyllium punctatum</name>
    <name type="common">Brownbanded bambooshark</name>
    <name type="synonym">Hemiscyllium punctatum</name>
    <dbReference type="NCBI Taxonomy" id="137246"/>
    <lineage>
        <taxon>Eukaryota</taxon>
        <taxon>Metazoa</taxon>
        <taxon>Chordata</taxon>
        <taxon>Craniata</taxon>
        <taxon>Vertebrata</taxon>
        <taxon>Chondrichthyes</taxon>
        <taxon>Elasmobranchii</taxon>
        <taxon>Galeomorphii</taxon>
        <taxon>Galeoidea</taxon>
        <taxon>Orectolobiformes</taxon>
        <taxon>Hemiscylliidae</taxon>
        <taxon>Chiloscyllium</taxon>
    </lineage>
</organism>
<protein>
    <submittedName>
        <fullName evidence="2">Uncharacterized protein</fullName>
    </submittedName>
</protein>
<evidence type="ECO:0000313" key="3">
    <source>
        <dbReference type="Proteomes" id="UP000287033"/>
    </source>
</evidence>
<gene>
    <name evidence="2" type="ORF">chiPu_0024915</name>
</gene>
<comment type="caution">
    <text evidence="2">The sequence shown here is derived from an EMBL/GenBank/DDBJ whole genome shotgun (WGS) entry which is preliminary data.</text>
</comment>
<dbReference type="EMBL" id="BEZZ01048675">
    <property type="protein sequence ID" value="GCC40904.1"/>
    <property type="molecule type" value="Genomic_DNA"/>
</dbReference>
<feature type="region of interest" description="Disordered" evidence="1">
    <location>
        <begin position="71"/>
        <end position="175"/>
    </location>
</feature>
<accession>A0A401TE31</accession>
<dbReference type="Proteomes" id="UP000287033">
    <property type="component" value="Unassembled WGS sequence"/>
</dbReference>
<feature type="compositionally biased region" description="Basic and acidic residues" evidence="1">
    <location>
        <begin position="73"/>
        <end position="89"/>
    </location>
</feature>
<dbReference type="AlphaFoldDB" id="A0A401TE31"/>
<proteinExistence type="predicted"/>
<evidence type="ECO:0000256" key="1">
    <source>
        <dbReference type="SAM" id="MobiDB-lite"/>
    </source>
</evidence>
<keyword evidence="3" id="KW-1185">Reference proteome</keyword>
<sequence>MPGRHSVSFRHHLMGAGRGGRMERSCALTVEGRSRDHMVVLGRVRSCDVCGSSRRKGRGHSDRWCLNARKRRGQSDGRYPEEAGSEWRRVSRQTGRGGVRVTVGAVCPDNGGGGGGTVRTEARPRVPAARGIRPRPRDPPQSPVGPQTAPIPGGPGVRRSTGEWGGACDGGGLNG</sequence>
<feature type="compositionally biased region" description="Gly residues" evidence="1">
    <location>
        <begin position="163"/>
        <end position="175"/>
    </location>
</feature>
<evidence type="ECO:0000313" key="2">
    <source>
        <dbReference type="EMBL" id="GCC40904.1"/>
    </source>
</evidence>
<reference evidence="2 3" key="1">
    <citation type="journal article" date="2018" name="Nat. Ecol. Evol.">
        <title>Shark genomes provide insights into elasmobranch evolution and the origin of vertebrates.</title>
        <authorList>
            <person name="Hara Y"/>
            <person name="Yamaguchi K"/>
            <person name="Onimaru K"/>
            <person name="Kadota M"/>
            <person name="Koyanagi M"/>
            <person name="Keeley SD"/>
            <person name="Tatsumi K"/>
            <person name="Tanaka K"/>
            <person name="Motone F"/>
            <person name="Kageyama Y"/>
            <person name="Nozu R"/>
            <person name="Adachi N"/>
            <person name="Nishimura O"/>
            <person name="Nakagawa R"/>
            <person name="Tanegashima C"/>
            <person name="Kiyatake I"/>
            <person name="Matsumoto R"/>
            <person name="Murakumo K"/>
            <person name="Nishida K"/>
            <person name="Terakita A"/>
            <person name="Kuratani S"/>
            <person name="Sato K"/>
            <person name="Hyodo S Kuraku.S."/>
        </authorList>
    </citation>
    <scope>NUCLEOTIDE SEQUENCE [LARGE SCALE GENOMIC DNA]</scope>
</reference>
<name>A0A401TE31_CHIPU</name>